<name>A0A267DWB7_9PLAT</name>
<dbReference type="GO" id="GO:0006624">
    <property type="term" value="P:vacuolar protein processing"/>
    <property type="evidence" value="ECO:0007669"/>
    <property type="project" value="TreeGrafter"/>
</dbReference>
<dbReference type="AlphaFoldDB" id="A0A267DWB7"/>
<feature type="transmembrane region" description="Helical" evidence="9">
    <location>
        <begin position="109"/>
        <end position="142"/>
    </location>
</feature>
<evidence type="ECO:0000256" key="6">
    <source>
        <dbReference type="ARBA" id="ARBA00022989"/>
    </source>
</evidence>
<comment type="subcellular location">
    <subcellularLocation>
        <location evidence="1">Endoplasmic reticulum membrane</location>
        <topology evidence="1">Multi-pass membrane protein</topology>
    </subcellularLocation>
</comment>
<evidence type="ECO:0000256" key="3">
    <source>
        <dbReference type="ARBA" id="ARBA00015033"/>
    </source>
</evidence>
<dbReference type="EMBL" id="NIVC01000617">
    <property type="protein sequence ID" value="PAA79763.1"/>
    <property type="molecule type" value="Genomic_DNA"/>
</dbReference>
<keyword evidence="13" id="KW-1185">Reference proteome</keyword>
<protein>
    <recommendedName>
        <fullName evidence="3">Transmembrane protein 208</fullName>
    </recommendedName>
</protein>
<dbReference type="OrthoDB" id="10012212at2759"/>
<comment type="caution">
    <text evidence="10">The sequence shown here is derived from an EMBL/GenBank/DDBJ whole genome shotgun (WGS) entry which is preliminary data.</text>
</comment>
<evidence type="ECO:0000313" key="10">
    <source>
        <dbReference type="EMBL" id="PAA53610.1"/>
    </source>
</evidence>
<evidence type="ECO:0000256" key="7">
    <source>
        <dbReference type="ARBA" id="ARBA00023136"/>
    </source>
</evidence>
<accession>A0A267DWB7</accession>
<dbReference type="InterPro" id="IPR008506">
    <property type="entry name" value="SND2/TMEM208"/>
</dbReference>
<evidence type="ECO:0000256" key="8">
    <source>
        <dbReference type="SAM" id="MobiDB-lite"/>
    </source>
</evidence>
<proteinExistence type="inferred from homology"/>
<dbReference type="Pfam" id="PF05620">
    <property type="entry name" value="TMEM208_SND2"/>
    <property type="match status" value="1"/>
</dbReference>
<dbReference type="GO" id="GO:0005773">
    <property type="term" value="C:vacuole"/>
    <property type="evidence" value="ECO:0007669"/>
    <property type="project" value="GOC"/>
</dbReference>
<evidence type="ECO:0000313" key="13">
    <source>
        <dbReference type="Proteomes" id="UP000215902"/>
    </source>
</evidence>
<sequence length="179" mass="20004">AGMKATTKPGKTATRGQKQITEENASTLQLYQRIILGVNAFALPCTLLFWSSISNWHLALIIVCEALLGGMYKVMSSMSAATYSPTGQLVDAGQDLNMEHGMAEHFKDVLLWTAGTLVLAQLHTYCFCLLIAVPIRLFYLLWVNILGPWFFAPAPEETEADAKKQKKQERRMNRAKIVR</sequence>
<comment type="similarity">
    <text evidence="2">Belongs to the TMEM208 family.</text>
</comment>
<keyword evidence="7 9" id="KW-0472">Membrane</keyword>
<evidence type="ECO:0000256" key="5">
    <source>
        <dbReference type="ARBA" id="ARBA00022824"/>
    </source>
</evidence>
<dbReference type="Proteomes" id="UP000215902">
    <property type="component" value="Unassembled WGS sequence"/>
</dbReference>
<gene>
    <name evidence="12" type="ORF">BOX15_Mlig007522g2</name>
    <name evidence="11" type="ORF">BOX15_Mlig032702g1</name>
    <name evidence="10" type="ORF">BOX15_Mlig032702g3</name>
</gene>
<dbReference type="EMBL" id="NIVC01002632">
    <property type="protein sequence ID" value="PAA56336.1"/>
    <property type="molecule type" value="Genomic_DNA"/>
</dbReference>
<dbReference type="GO" id="GO:0005789">
    <property type="term" value="C:endoplasmic reticulum membrane"/>
    <property type="evidence" value="ECO:0007669"/>
    <property type="project" value="UniProtKB-SubCell"/>
</dbReference>
<feature type="non-terminal residue" evidence="10">
    <location>
        <position position="1"/>
    </location>
</feature>
<evidence type="ECO:0000256" key="4">
    <source>
        <dbReference type="ARBA" id="ARBA00022692"/>
    </source>
</evidence>
<reference evidence="10 13" key="1">
    <citation type="submission" date="2017-06" db="EMBL/GenBank/DDBJ databases">
        <title>A platform for efficient transgenesis in Macrostomum lignano, a flatworm model organism for stem cell research.</title>
        <authorList>
            <person name="Berezikov E."/>
        </authorList>
    </citation>
    <scope>NUCLEOTIDE SEQUENCE [LARGE SCALE GENOMIC DNA]</scope>
    <source>
        <strain evidence="10">DV1</strain>
        <tissue evidence="10">Whole organism</tissue>
    </source>
</reference>
<feature type="region of interest" description="Disordered" evidence="8">
    <location>
        <begin position="160"/>
        <end position="179"/>
    </location>
</feature>
<feature type="compositionally biased region" description="Basic residues" evidence="8">
    <location>
        <begin position="164"/>
        <end position="179"/>
    </location>
</feature>
<organism evidence="10 13">
    <name type="scientific">Macrostomum lignano</name>
    <dbReference type="NCBI Taxonomy" id="282301"/>
    <lineage>
        <taxon>Eukaryota</taxon>
        <taxon>Metazoa</taxon>
        <taxon>Spiralia</taxon>
        <taxon>Lophotrochozoa</taxon>
        <taxon>Platyhelminthes</taxon>
        <taxon>Rhabditophora</taxon>
        <taxon>Macrostomorpha</taxon>
        <taxon>Macrostomida</taxon>
        <taxon>Macrostomidae</taxon>
        <taxon>Macrostomum</taxon>
    </lineage>
</organism>
<dbReference type="PANTHER" id="PTHR13505">
    <property type="entry name" value="TRANSMEMBRANE PROTEIN 208"/>
    <property type="match status" value="1"/>
</dbReference>
<dbReference type="PANTHER" id="PTHR13505:SF7">
    <property type="entry name" value="TRANSMEMBRANE PROTEIN 208"/>
    <property type="match status" value="1"/>
</dbReference>
<keyword evidence="5" id="KW-0256">Endoplasmic reticulum</keyword>
<feature type="transmembrane region" description="Helical" evidence="9">
    <location>
        <begin position="30"/>
        <end position="50"/>
    </location>
</feature>
<dbReference type="STRING" id="282301.A0A267DWB7"/>
<evidence type="ECO:0000256" key="2">
    <source>
        <dbReference type="ARBA" id="ARBA00009950"/>
    </source>
</evidence>
<evidence type="ECO:0000256" key="1">
    <source>
        <dbReference type="ARBA" id="ARBA00004477"/>
    </source>
</evidence>
<evidence type="ECO:0000313" key="12">
    <source>
        <dbReference type="EMBL" id="PAA79763.1"/>
    </source>
</evidence>
<keyword evidence="6 9" id="KW-1133">Transmembrane helix</keyword>
<dbReference type="EMBL" id="NIVC01003055">
    <property type="protein sequence ID" value="PAA53610.1"/>
    <property type="molecule type" value="Genomic_DNA"/>
</dbReference>
<evidence type="ECO:0000256" key="9">
    <source>
        <dbReference type="SAM" id="Phobius"/>
    </source>
</evidence>
<evidence type="ECO:0000313" key="11">
    <source>
        <dbReference type="EMBL" id="PAA56336.1"/>
    </source>
</evidence>
<keyword evidence="4 9" id="KW-0812">Transmembrane</keyword>